<name>A0A142CTR1_9EURY</name>
<feature type="transmembrane region" description="Helical" evidence="1">
    <location>
        <begin position="298"/>
        <end position="320"/>
    </location>
</feature>
<dbReference type="PANTHER" id="PTHR23530">
    <property type="entry name" value="TRANSPORT PROTEIN-RELATED"/>
    <property type="match status" value="1"/>
</dbReference>
<dbReference type="InterPro" id="IPR053160">
    <property type="entry name" value="MFS_DHA3_Transporter"/>
</dbReference>
<dbReference type="EMBL" id="CP014750">
    <property type="protein sequence ID" value="AMQ18163.1"/>
    <property type="molecule type" value="Genomic_DNA"/>
</dbReference>
<reference evidence="4" key="1">
    <citation type="submission" date="2016-03" db="EMBL/GenBank/DDBJ databases">
        <authorList>
            <person name="Oger P.M."/>
        </authorList>
    </citation>
    <scope>NUCLEOTIDE SEQUENCE [LARGE SCALE GENOMIC DNA]</scope>
    <source>
        <strain evidence="4">OG-1</strain>
    </source>
</reference>
<feature type="transmembrane region" description="Helical" evidence="1">
    <location>
        <begin position="332"/>
        <end position="356"/>
    </location>
</feature>
<dbReference type="Proteomes" id="UP000073604">
    <property type="component" value="Chromosome"/>
</dbReference>
<dbReference type="RefSeq" id="WP_062387680.1">
    <property type="nucleotide sequence ID" value="NZ_CP014750.1"/>
</dbReference>
<feature type="transmembrane region" description="Helical" evidence="1">
    <location>
        <begin position="209"/>
        <end position="230"/>
    </location>
</feature>
<evidence type="ECO:0000259" key="2">
    <source>
        <dbReference type="PROSITE" id="PS50850"/>
    </source>
</evidence>
<evidence type="ECO:0000256" key="1">
    <source>
        <dbReference type="SAM" id="Phobius"/>
    </source>
</evidence>
<feature type="domain" description="Major facilitator superfamily (MFS) profile" evidence="2">
    <location>
        <begin position="1"/>
        <end position="387"/>
    </location>
</feature>
<evidence type="ECO:0000313" key="4">
    <source>
        <dbReference type="Proteomes" id="UP000073604"/>
    </source>
</evidence>
<feature type="transmembrane region" description="Helical" evidence="1">
    <location>
        <begin position="274"/>
        <end position="292"/>
    </location>
</feature>
<sequence length="389" mass="42266">MPTYRKNSNGRLIFLTFYFLLSVSMYLPGPYFILYLSTYVALPWIGLAYSLNRASNLLLEYPSGVLADKVGRLKSAMLGSLLLGMSMLVLVIFGTPRGYLVVASALLGGAGMAFISGSLEAWAVDAFDKANLKELFSSMGTLKNVGGVIASILAGVMVKYLGLKWPLLVSGILGALSPVVLLALKDNRGHSESRIILGKSLQMFKDARFSILVLVILLVSSMLSVFFVIWPLTLRDAGLYESLLGIVYFTLMMAMATGSYLARRVSSEINGIRTFLLSGAAITLTIALLLRLCHSKLTAVFILGSLLIFEILIGAYYVFIAHIRNSVIPSEIRASAISMISLINSGVGMITLPLFLALGDIALKWAICSILLVIGMVVFEIWKTRYAQS</sequence>
<feature type="transmembrane region" description="Helical" evidence="1">
    <location>
        <begin position="73"/>
        <end position="93"/>
    </location>
</feature>
<evidence type="ECO:0000313" key="3">
    <source>
        <dbReference type="EMBL" id="AMQ18163.1"/>
    </source>
</evidence>
<feature type="transmembrane region" description="Helical" evidence="1">
    <location>
        <begin position="12"/>
        <end position="27"/>
    </location>
</feature>
<dbReference type="KEGG" id="tpep:A0127_02770"/>
<keyword evidence="1" id="KW-0812">Transmembrane</keyword>
<feature type="transmembrane region" description="Helical" evidence="1">
    <location>
        <begin position="167"/>
        <end position="184"/>
    </location>
</feature>
<dbReference type="STRING" id="53952.A0127_02770"/>
<accession>A0A142CTR1</accession>
<dbReference type="GO" id="GO:0022857">
    <property type="term" value="F:transmembrane transporter activity"/>
    <property type="evidence" value="ECO:0007669"/>
    <property type="project" value="InterPro"/>
</dbReference>
<feature type="transmembrane region" description="Helical" evidence="1">
    <location>
        <begin position="242"/>
        <end position="262"/>
    </location>
</feature>
<feature type="transmembrane region" description="Helical" evidence="1">
    <location>
        <begin position="99"/>
        <end position="123"/>
    </location>
</feature>
<dbReference type="OrthoDB" id="85689at2157"/>
<dbReference type="GeneID" id="27139434"/>
<feature type="transmembrane region" description="Helical" evidence="1">
    <location>
        <begin position="362"/>
        <end position="382"/>
    </location>
</feature>
<dbReference type="InterPro" id="IPR020846">
    <property type="entry name" value="MFS_dom"/>
</dbReference>
<keyword evidence="1" id="KW-1133">Transmembrane helix</keyword>
<protein>
    <recommendedName>
        <fullName evidence="2">Major facilitator superfamily (MFS) profile domain-containing protein</fullName>
    </recommendedName>
</protein>
<dbReference type="Pfam" id="PF07690">
    <property type="entry name" value="MFS_1"/>
    <property type="match status" value="1"/>
</dbReference>
<dbReference type="InterPro" id="IPR011701">
    <property type="entry name" value="MFS"/>
</dbReference>
<keyword evidence="4" id="KW-1185">Reference proteome</keyword>
<organism evidence="3 4">
    <name type="scientific">Thermococcus peptonophilus</name>
    <dbReference type="NCBI Taxonomy" id="53952"/>
    <lineage>
        <taxon>Archaea</taxon>
        <taxon>Methanobacteriati</taxon>
        <taxon>Methanobacteriota</taxon>
        <taxon>Thermococci</taxon>
        <taxon>Thermococcales</taxon>
        <taxon>Thermococcaceae</taxon>
        <taxon>Thermococcus</taxon>
    </lineage>
</organism>
<gene>
    <name evidence="3" type="ORF">A0127_02770</name>
</gene>
<dbReference type="PROSITE" id="PS50850">
    <property type="entry name" value="MFS"/>
    <property type="match status" value="1"/>
</dbReference>
<keyword evidence="1" id="KW-0472">Membrane</keyword>
<proteinExistence type="predicted"/>
<dbReference type="AlphaFoldDB" id="A0A142CTR1"/>
<dbReference type="Gene3D" id="1.20.1250.20">
    <property type="entry name" value="MFS general substrate transporter like domains"/>
    <property type="match status" value="1"/>
</dbReference>
<dbReference type="InterPro" id="IPR036259">
    <property type="entry name" value="MFS_trans_sf"/>
</dbReference>
<dbReference type="PANTHER" id="PTHR23530:SF1">
    <property type="entry name" value="PERMEASE, MAJOR FACILITATOR SUPERFAMILY-RELATED"/>
    <property type="match status" value="1"/>
</dbReference>
<dbReference type="SUPFAM" id="SSF103473">
    <property type="entry name" value="MFS general substrate transporter"/>
    <property type="match status" value="1"/>
</dbReference>